<evidence type="ECO:0000256" key="2">
    <source>
        <dbReference type="SAM" id="MobiDB-lite"/>
    </source>
</evidence>
<evidence type="ECO:0000256" key="1">
    <source>
        <dbReference type="SAM" id="Coils"/>
    </source>
</evidence>
<proteinExistence type="predicted"/>
<dbReference type="Proteomes" id="UP000320762">
    <property type="component" value="Unassembled WGS sequence"/>
</dbReference>
<keyword evidence="4" id="KW-1185">Reference proteome</keyword>
<keyword evidence="1" id="KW-0175">Coiled coil</keyword>
<gene>
    <name evidence="3" type="ORF">BD626DRAFT_229684</name>
</gene>
<sequence length="564" mass="62325">MQNSADVRPLANIPTSVLQYYQQRGYQLSDPVTNHTPSQERRDPLPAMNYAYDADGPPSSSTINDRPSNTRSQTSFFPSHPLTLAPSSPTTAPPATTTPLPSTTTPKPTDPSPDPHSNMLAQLLSEVQRPLKEEIAKLTADRDTIVERMRTAAHTAHNDATKALRAQNAALHSQNESLRLDAAAKRAQFNHMIADTLTLRNSLTAEAQGLRDEVASLRSATASLTAARSTTAQELVEARRLHVDARQELLDTRQQLIDTRKALASTRTELANAQTAINDARATKDTFKNSVFPAVRQVFATNEALSAEVATGRVLAAEKELMRARILELWAALSELGIVCGEREPMQGEVQERLPRDAADLERALSTGNVEEASTLAKRTMEEVFREMKIVLQEYGRMKGEHGKMAIERDGQEGVRGSMHAGCDNLRSDYDKLRSDYDKLQREYGEMRTELEHRETAVKQEQDVEPLPRLMQECGVQSDAACEPRLYVGSQRATVGQPVSIQMVKTSATRFASCALRSGLPRSKARSGRRPACKGTPCAFASLRKCRSCVNRSRGYGMVSRRFQ</sequence>
<accession>A0A550BWG6</accession>
<feature type="compositionally biased region" description="Polar residues" evidence="2">
    <location>
        <begin position="27"/>
        <end position="37"/>
    </location>
</feature>
<feature type="coiled-coil region" evidence="1">
    <location>
        <begin position="423"/>
        <end position="457"/>
    </location>
</feature>
<dbReference type="AlphaFoldDB" id="A0A550BWG6"/>
<evidence type="ECO:0000313" key="3">
    <source>
        <dbReference type="EMBL" id="TRM56856.1"/>
    </source>
</evidence>
<reference evidence="3 4" key="1">
    <citation type="journal article" date="2019" name="New Phytol.">
        <title>Comparative genomics reveals unique wood-decay strategies and fruiting body development in the Schizophyllaceae.</title>
        <authorList>
            <person name="Almasi E."/>
            <person name="Sahu N."/>
            <person name="Krizsan K."/>
            <person name="Balint B."/>
            <person name="Kovacs G.M."/>
            <person name="Kiss B."/>
            <person name="Cseklye J."/>
            <person name="Drula E."/>
            <person name="Henrissat B."/>
            <person name="Nagy I."/>
            <person name="Chovatia M."/>
            <person name="Adam C."/>
            <person name="LaButti K."/>
            <person name="Lipzen A."/>
            <person name="Riley R."/>
            <person name="Grigoriev I.V."/>
            <person name="Nagy L.G."/>
        </authorList>
    </citation>
    <scope>NUCLEOTIDE SEQUENCE [LARGE SCALE GENOMIC DNA]</scope>
    <source>
        <strain evidence="3 4">NL-1724</strain>
    </source>
</reference>
<feature type="region of interest" description="Disordered" evidence="2">
    <location>
        <begin position="27"/>
        <end position="118"/>
    </location>
</feature>
<evidence type="ECO:0000313" key="4">
    <source>
        <dbReference type="Proteomes" id="UP000320762"/>
    </source>
</evidence>
<dbReference type="EMBL" id="VDMD01000057">
    <property type="protein sequence ID" value="TRM56856.1"/>
    <property type="molecule type" value="Genomic_DNA"/>
</dbReference>
<organism evidence="3 4">
    <name type="scientific">Schizophyllum amplum</name>
    <dbReference type="NCBI Taxonomy" id="97359"/>
    <lineage>
        <taxon>Eukaryota</taxon>
        <taxon>Fungi</taxon>
        <taxon>Dikarya</taxon>
        <taxon>Basidiomycota</taxon>
        <taxon>Agaricomycotina</taxon>
        <taxon>Agaricomycetes</taxon>
        <taxon>Agaricomycetidae</taxon>
        <taxon>Agaricales</taxon>
        <taxon>Schizophyllaceae</taxon>
        <taxon>Schizophyllum</taxon>
    </lineage>
</organism>
<feature type="compositionally biased region" description="Low complexity" evidence="2">
    <location>
        <begin position="78"/>
        <end position="107"/>
    </location>
</feature>
<protein>
    <submittedName>
        <fullName evidence="3">Uncharacterized protein</fullName>
    </submittedName>
</protein>
<name>A0A550BWG6_9AGAR</name>
<feature type="compositionally biased region" description="Polar residues" evidence="2">
    <location>
        <begin position="58"/>
        <end position="77"/>
    </location>
</feature>
<comment type="caution">
    <text evidence="3">The sequence shown here is derived from an EMBL/GenBank/DDBJ whole genome shotgun (WGS) entry which is preliminary data.</text>
</comment>